<evidence type="ECO:0000313" key="2">
    <source>
        <dbReference type="EMBL" id="KAF7937959.1"/>
    </source>
</evidence>
<proteinExistence type="predicted"/>
<dbReference type="PANTHER" id="PTHR43173">
    <property type="entry name" value="ABC1 FAMILY PROTEIN"/>
    <property type="match status" value="1"/>
</dbReference>
<dbReference type="RefSeq" id="XP_038731107.1">
    <property type="nucleotide sequence ID" value="XM_038878269.1"/>
</dbReference>
<keyword evidence="1" id="KW-0812">Transmembrane</keyword>
<organism evidence="2 3">
    <name type="scientific">Botrytis byssoidea</name>
    <dbReference type="NCBI Taxonomy" id="139641"/>
    <lineage>
        <taxon>Eukaryota</taxon>
        <taxon>Fungi</taxon>
        <taxon>Dikarya</taxon>
        <taxon>Ascomycota</taxon>
        <taxon>Pezizomycotina</taxon>
        <taxon>Leotiomycetes</taxon>
        <taxon>Helotiales</taxon>
        <taxon>Sclerotiniaceae</taxon>
        <taxon>Botrytis</taxon>
    </lineage>
</organism>
<reference evidence="2 3" key="1">
    <citation type="journal article" date="2020" name="Genome Biol. Evol.">
        <title>Comparative genomics of Sclerotiniaceae.</title>
        <authorList>
            <person name="Valero Jimenez C.A."/>
            <person name="Steentjes M."/>
            <person name="Scholten O.E."/>
            <person name="Van Kan J.A.L."/>
        </authorList>
    </citation>
    <scope>NUCLEOTIDE SEQUENCE [LARGE SCALE GENOMIC DNA]</scope>
    <source>
        <strain evidence="2 3">MUCL 94</strain>
    </source>
</reference>
<dbReference type="Gene3D" id="3.20.20.80">
    <property type="entry name" value="Glycosidases"/>
    <property type="match status" value="1"/>
</dbReference>
<dbReference type="Proteomes" id="UP000710849">
    <property type="component" value="Unassembled WGS sequence"/>
</dbReference>
<dbReference type="InterPro" id="IPR005197">
    <property type="entry name" value="Glyco_hydro_71"/>
</dbReference>
<evidence type="ECO:0000313" key="3">
    <source>
        <dbReference type="Proteomes" id="UP000710849"/>
    </source>
</evidence>
<protein>
    <submittedName>
        <fullName evidence="2">Uncharacterized protein</fullName>
    </submittedName>
</protein>
<dbReference type="GO" id="GO:0051118">
    <property type="term" value="F:glucan endo-1,3-alpha-glucosidase activity"/>
    <property type="evidence" value="ECO:0007669"/>
    <property type="project" value="InterPro"/>
</dbReference>
<dbReference type="Pfam" id="PF03659">
    <property type="entry name" value="Glyco_hydro_71"/>
    <property type="match status" value="1"/>
</dbReference>
<evidence type="ECO:0000256" key="1">
    <source>
        <dbReference type="SAM" id="Phobius"/>
    </source>
</evidence>
<keyword evidence="1" id="KW-0472">Membrane</keyword>
<dbReference type="GeneID" id="62151343"/>
<dbReference type="AlphaFoldDB" id="A0A9P5ILZ3"/>
<dbReference type="EMBL" id="RCSW01000015">
    <property type="protein sequence ID" value="KAF7937959.1"/>
    <property type="molecule type" value="Genomic_DNA"/>
</dbReference>
<name>A0A9P5ILZ3_9HELO</name>
<sequence length="1056" mass="113582">MKVSHVSLVSSYLKGTVVCLFYTFFSIINTNFFRSFCLGSASPPHLSNMKYLLPVTIALQWATQAQGKAAFAHFMVTNSQNYTAADWSDDISLAQAAHIDAFALNMAYGDPVNSAGVSAAFAAADSAGFNLFFSFDYAGNGAWPMDQACPLCRLSRGQQMQKTGLKSNSRRVVFFMPDWSSLGAKVAMEQANGVADGLFSWDAWPWGGNDIMMYGDASYDQYLGGKPYMMPVSPWFYTNLPGYDKNWLWRGDHIWADRWIQAMWWQPEFVEIISWNDYGESHHIGPLRDNAMAAFDIGEAPFNYALQHDGWRDILPFAIDMYKNNVSTITKEGVVVWHRLSPAADCFQDNTTVNTASQLQMEFPPAKMLQDAVFFTALLAEGDNIGGMTSGITLYHEPEGGAGLYMGYADFNGLSGIVDLQISRGGQTVVTFSGSREIATICANGYNNFNAFVESAWSDNSVSVQVPSLSDTICVNGTGYGEFEMLCNYACGHGYCPRGACQPTLPEWTGVIGHPVGDDSFGGLCGFACGLGYCPTEHCSTVEVVITPPAVSPFTPSACTGGSGIGDWNDICTFTCAHGFCPIALCECEDTGILDLAQPNETANAISVDGDDFGLCGFACDRGHCLVEVCVDADNMDQYGYGPDYNAPDDSYYDTSDPLNMIYCDASSQPTTLDDLLSATASQSIPSQCWSRWTLGILLETLDDLQDEYNTSVQGFDDKFGYYVQWVKDSVGPALSDFMDVGTGNGNAFFDCRWIAGGRGTTTVPCTEISSLNGASESWNLEYTLVDSDGFYAAVASQLGIERDWIAFGDWEGPTDCVIVQGTLQNIPRAIGPGGSGGGKSCVDVTHRKTNVPIAASNIVVTNPKTVIEAAMPNITALADVAMGLYFELALGISEANDSDITTAFSTPVFMLQNAVDSMNNIKDIGAEVEEEDKKNLILEILGIVLMVVPIIGEGGGALFDGIANVARIATLVGDVGNAALTAYDIVEDPSSAPFSIMGLLLGGLGKTSKNEEEVLGEAAAARRSLSDDDLAQFGKAFVKSDSDVQSILKACISGD</sequence>
<dbReference type="PANTHER" id="PTHR43173:SF33">
    <property type="entry name" value="ASCUS WALL ENDO-1,3-ALPHA-GLUCANASE-RELATED"/>
    <property type="match status" value="1"/>
</dbReference>
<dbReference type="InterPro" id="IPR051130">
    <property type="entry name" value="Mito_struct-func_regulator"/>
</dbReference>
<keyword evidence="3" id="KW-1185">Reference proteome</keyword>
<accession>A0A9P5ILZ3</accession>
<feature type="transmembrane region" description="Helical" evidence="1">
    <location>
        <begin position="12"/>
        <end position="33"/>
    </location>
</feature>
<comment type="caution">
    <text evidence="2">The sequence shown here is derived from an EMBL/GenBank/DDBJ whole genome shotgun (WGS) entry which is preliminary data.</text>
</comment>
<gene>
    <name evidence="2" type="ORF">EAE97_007755</name>
</gene>
<dbReference type="CDD" id="cd11577">
    <property type="entry name" value="GH71"/>
    <property type="match status" value="1"/>
</dbReference>
<keyword evidence="1" id="KW-1133">Transmembrane helix</keyword>